<dbReference type="AlphaFoldDB" id="A0A5C5BG10"/>
<dbReference type="RefSeq" id="WP_139985668.1">
    <property type="nucleotide sequence ID" value="NZ_VENP01000003.1"/>
</dbReference>
<protein>
    <recommendedName>
        <fullName evidence="3">LppM domain-containing protein</fullName>
    </recommendedName>
</protein>
<feature type="signal peptide" evidence="2">
    <location>
        <begin position="1"/>
        <end position="29"/>
    </location>
</feature>
<feature type="chain" id="PRO_5039684895" description="LppM domain-containing protein" evidence="2">
    <location>
        <begin position="30"/>
        <end position="245"/>
    </location>
</feature>
<keyword evidence="5" id="KW-1185">Reference proteome</keyword>
<dbReference type="InterPro" id="IPR053807">
    <property type="entry name" value="LppM"/>
</dbReference>
<proteinExistence type="predicted"/>
<gene>
    <name evidence="4" type="ORF">FH969_01695</name>
</gene>
<dbReference type="PROSITE" id="PS51257">
    <property type="entry name" value="PROKAR_LIPOPROTEIN"/>
    <property type="match status" value="1"/>
</dbReference>
<evidence type="ECO:0000313" key="4">
    <source>
        <dbReference type="EMBL" id="TNU76835.1"/>
    </source>
</evidence>
<reference evidence="4 5" key="1">
    <citation type="submission" date="2019-06" db="EMBL/GenBank/DDBJ databases">
        <title>Draft genome sequence of Miniimonas arenae KCTC 19750T isolated from sea sand.</title>
        <authorList>
            <person name="Park S.-J."/>
        </authorList>
    </citation>
    <scope>NUCLEOTIDE SEQUENCE [LARGE SCALE GENOMIC DNA]</scope>
    <source>
        <strain evidence="4 5">KCTC 19750</strain>
    </source>
</reference>
<feature type="domain" description="LppM" evidence="3">
    <location>
        <begin position="28"/>
        <end position="207"/>
    </location>
</feature>
<evidence type="ECO:0000256" key="2">
    <source>
        <dbReference type="SAM" id="SignalP"/>
    </source>
</evidence>
<keyword evidence="1" id="KW-1133">Transmembrane helix</keyword>
<keyword evidence="1" id="KW-0812">Transmembrane</keyword>
<dbReference type="Proteomes" id="UP000313849">
    <property type="component" value="Unassembled WGS sequence"/>
</dbReference>
<evidence type="ECO:0000313" key="5">
    <source>
        <dbReference type="Proteomes" id="UP000313849"/>
    </source>
</evidence>
<evidence type="ECO:0000259" key="3">
    <source>
        <dbReference type="Pfam" id="PF21946"/>
    </source>
</evidence>
<feature type="transmembrane region" description="Helical" evidence="1">
    <location>
        <begin position="220"/>
        <end position="240"/>
    </location>
</feature>
<keyword evidence="2" id="KW-0732">Signal</keyword>
<comment type="caution">
    <text evidence="4">The sequence shown here is derived from an EMBL/GenBank/DDBJ whole genome shotgun (WGS) entry which is preliminary data.</text>
</comment>
<dbReference type="Pfam" id="PF21946">
    <property type="entry name" value="LppM"/>
    <property type="match status" value="1"/>
</dbReference>
<name>A0A5C5BG10_9MICO</name>
<sequence>MRHRRLRSAVTAAVTVAVAALALAGCVRADAELEVDGRNDTVTGTIDILVPLTENSDAGRQAAAQQATAIEQRVLPGIRDVTGVEAAPEEEDGYYGTELDLERVSIEDLYLGDPTAEGALPIIERQGDRFVVHATLDTTGQEGVPAPGAAGERPAGAAESTITIALTFPGPVQEVRGTEEAATVDGNTVTWLSSWDTPLVLDATASATAASFPPWIWEGLLWGGGGLVVLALLGLLTVWWRSRND</sequence>
<accession>A0A5C5BG10</accession>
<keyword evidence="1" id="KW-0472">Membrane</keyword>
<organism evidence="4 5">
    <name type="scientific">Miniimonas arenae</name>
    <dbReference type="NCBI Taxonomy" id="676201"/>
    <lineage>
        <taxon>Bacteria</taxon>
        <taxon>Bacillati</taxon>
        <taxon>Actinomycetota</taxon>
        <taxon>Actinomycetes</taxon>
        <taxon>Micrococcales</taxon>
        <taxon>Beutenbergiaceae</taxon>
        <taxon>Miniimonas</taxon>
    </lineage>
</organism>
<evidence type="ECO:0000256" key="1">
    <source>
        <dbReference type="SAM" id="Phobius"/>
    </source>
</evidence>
<dbReference type="EMBL" id="VENP01000003">
    <property type="protein sequence ID" value="TNU76835.1"/>
    <property type="molecule type" value="Genomic_DNA"/>
</dbReference>